<evidence type="ECO:0008006" key="4">
    <source>
        <dbReference type="Google" id="ProtNLM"/>
    </source>
</evidence>
<evidence type="ECO:0000313" key="2">
    <source>
        <dbReference type="EMBL" id="OGC47118.1"/>
    </source>
</evidence>
<dbReference type="AlphaFoldDB" id="A0A1F4UQ83"/>
<sequence length="315" mass="34565">MPNKYLKLFIGLVFFVFLFSFQKVEADVGFEIQPIKVKHTLNAGESASGIISLINKSDEAVEVEPVLRDFVPMAGTISIQFIERAPGVTTVIDWITLEPAGSFILERGKSKDISYTIQAPANAEPGGHFGTIFFKGTGLKDTGQLKISTQVGTLVFATVPGPNLQKGKISDFSGPKFILGPKNIRDILKRKTPAVNFSLKFENTGTVHFEPKGSIKITNMFGREAGETAIAGQIALPGWVREINSDWVPKGLLFGQYKAKAKIIDGEGNELTTEEISFFTFPLWFVLAFAAAAAIIFFIIKFLKKRIKISVSINK</sequence>
<protein>
    <recommendedName>
        <fullName evidence="4">DUF916 domain-containing protein</fullName>
    </recommendedName>
</protein>
<name>A0A1F4UQ83_UNCKA</name>
<organism evidence="2 3">
    <name type="scientific">candidate division WWE3 bacterium RIFCSPHIGHO2_01_FULL_35_17</name>
    <dbReference type="NCBI Taxonomy" id="1802614"/>
    <lineage>
        <taxon>Bacteria</taxon>
        <taxon>Katanobacteria</taxon>
    </lineage>
</organism>
<keyword evidence="1" id="KW-0812">Transmembrane</keyword>
<keyword evidence="1" id="KW-0472">Membrane</keyword>
<reference evidence="2 3" key="1">
    <citation type="journal article" date="2016" name="Nat. Commun.">
        <title>Thousands of microbial genomes shed light on interconnected biogeochemical processes in an aquifer system.</title>
        <authorList>
            <person name="Anantharaman K."/>
            <person name="Brown C.T."/>
            <person name="Hug L.A."/>
            <person name="Sharon I."/>
            <person name="Castelle C.J."/>
            <person name="Probst A.J."/>
            <person name="Thomas B.C."/>
            <person name="Singh A."/>
            <person name="Wilkins M.J."/>
            <person name="Karaoz U."/>
            <person name="Brodie E.L."/>
            <person name="Williams K.H."/>
            <person name="Hubbard S.S."/>
            <person name="Banfield J.F."/>
        </authorList>
    </citation>
    <scope>NUCLEOTIDE SEQUENCE [LARGE SCALE GENOMIC DNA]</scope>
</reference>
<evidence type="ECO:0000256" key="1">
    <source>
        <dbReference type="SAM" id="Phobius"/>
    </source>
</evidence>
<accession>A0A1F4UQ83</accession>
<comment type="caution">
    <text evidence="2">The sequence shown here is derived from an EMBL/GenBank/DDBJ whole genome shotgun (WGS) entry which is preliminary data.</text>
</comment>
<proteinExistence type="predicted"/>
<feature type="transmembrane region" description="Helical" evidence="1">
    <location>
        <begin position="281"/>
        <end position="300"/>
    </location>
</feature>
<evidence type="ECO:0000313" key="3">
    <source>
        <dbReference type="Proteomes" id="UP000176444"/>
    </source>
</evidence>
<dbReference type="EMBL" id="MEUX01000022">
    <property type="protein sequence ID" value="OGC47118.1"/>
    <property type="molecule type" value="Genomic_DNA"/>
</dbReference>
<keyword evidence="1" id="KW-1133">Transmembrane helix</keyword>
<dbReference type="Proteomes" id="UP000176444">
    <property type="component" value="Unassembled WGS sequence"/>
</dbReference>
<gene>
    <name evidence="2" type="ORF">A2713_02020</name>
</gene>